<evidence type="ECO:0000313" key="3">
    <source>
        <dbReference type="Proteomes" id="UP001226020"/>
    </source>
</evidence>
<accession>A0AAW8CK83</accession>
<dbReference type="Pfam" id="PF14267">
    <property type="entry name" value="DUF4357"/>
    <property type="match status" value="1"/>
</dbReference>
<protein>
    <submittedName>
        <fullName evidence="2">GIY-YIG nuclease family protein</fullName>
    </submittedName>
</protein>
<organism evidence="2 3">
    <name type="scientific">Phocoenobacter atlanticus subsp. atlanticus</name>
    <dbReference type="NCBI Taxonomy" id="3061285"/>
    <lineage>
        <taxon>Bacteria</taxon>
        <taxon>Pseudomonadati</taxon>
        <taxon>Pseudomonadota</taxon>
        <taxon>Gammaproteobacteria</taxon>
        <taxon>Pasteurellales</taxon>
        <taxon>Pasteurellaceae</taxon>
        <taxon>Phocoenobacter</taxon>
        <taxon>Phocoenobacter atlanticus</taxon>
    </lineage>
</organism>
<dbReference type="AlphaFoldDB" id="A0AAW8CK83"/>
<feature type="domain" description="DUF4357" evidence="1">
    <location>
        <begin position="221"/>
        <end position="273"/>
    </location>
</feature>
<dbReference type="CDD" id="cd10447">
    <property type="entry name" value="GIY-YIG_unchar_2"/>
    <property type="match status" value="1"/>
</dbReference>
<gene>
    <name evidence="2" type="ORF">QJU57_10220</name>
</gene>
<name>A0AAW8CK83_9PAST</name>
<reference evidence="2 3" key="1">
    <citation type="journal article" date="2023" name="Front. Microbiol.">
        <title>Phylogeography and host specificity of Pasteurellaceae pathogenic to sea-farmed fish in the north-east Atlantic.</title>
        <authorList>
            <person name="Gulla S."/>
            <person name="Colquhoun D.J."/>
            <person name="Olsen A.B."/>
            <person name="Spilsberg B."/>
            <person name="Lagesen K."/>
            <person name="Aakesson C.P."/>
            <person name="Strom S."/>
            <person name="Manji F."/>
            <person name="Birkbeck T.H."/>
            <person name="Nilsen H.K."/>
        </authorList>
    </citation>
    <scope>NUCLEOTIDE SEQUENCE [LARGE SCALE GENOMIC DNA]</scope>
    <source>
        <strain evidence="2 3">NVIB3131</strain>
    </source>
</reference>
<dbReference type="EMBL" id="JASAXT010000030">
    <property type="protein sequence ID" value="MDP8149442.1"/>
    <property type="molecule type" value="Genomic_DNA"/>
</dbReference>
<keyword evidence="3" id="KW-1185">Reference proteome</keyword>
<proteinExistence type="predicted"/>
<evidence type="ECO:0000259" key="1">
    <source>
        <dbReference type="Pfam" id="PF14267"/>
    </source>
</evidence>
<dbReference type="RefSeq" id="WP_306352400.1">
    <property type="nucleotide sequence ID" value="NZ_JASAWV010000031.1"/>
</dbReference>
<dbReference type="Proteomes" id="UP001226020">
    <property type="component" value="Unassembled WGS sequence"/>
</dbReference>
<sequence>MGKTIITHFLEGTPKGIQSVQISNKTIMGFVIPRADLKKAQEIDELVGSPSLYILIGEGKNAEPQAYIGQTDDFLARIIDHNQKKDFWNKALVFISQTILNKAEVLYLEYVALQYAKENGTYTLNENKQKPKEPKLQRHAKDTLNDFFIDVRFITEFLNYPLFKTAEQHNQKIANIDYFYTARNSRSKGFYDENGFTVAKGSIISQNETPSFKNRNLLEKRHRLIEQIVDKTEQEWQLKVDYTFTSPSAAATFCIGSSSNGWVEWKNSDGKTLDEIYRR</sequence>
<evidence type="ECO:0000313" key="2">
    <source>
        <dbReference type="EMBL" id="MDP8149442.1"/>
    </source>
</evidence>
<dbReference type="InterPro" id="IPR025579">
    <property type="entry name" value="DUF4357"/>
</dbReference>
<comment type="caution">
    <text evidence="2">The sequence shown here is derived from an EMBL/GenBank/DDBJ whole genome shotgun (WGS) entry which is preliminary data.</text>
</comment>